<dbReference type="EMBL" id="CP061799">
    <property type="protein sequence ID" value="QTA83614.1"/>
    <property type="molecule type" value="Genomic_DNA"/>
</dbReference>
<dbReference type="AlphaFoldDB" id="A0A975BDF4"/>
<reference evidence="1" key="1">
    <citation type="journal article" date="2021" name="Microb. Physiol.">
        <title>Proteogenomic Insights into the Physiology of Marine, Sulfate-Reducing, Filamentous Desulfonema limicola and Desulfonema magnum.</title>
        <authorList>
            <person name="Schnaars V."/>
            <person name="Wohlbrand L."/>
            <person name="Scheve S."/>
            <person name="Hinrichs C."/>
            <person name="Reinhardt R."/>
            <person name="Rabus R."/>
        </authorList>
    </citation>
    <scope>NUCLEOTIDE SEQUENCE</scope>
    <source>
        <strain evidence="1">5ac10</strain>
    </source>
</reference>
<organism evidence="1 2">
    <name type="scientific">Desulfonema limicola</name>
    <dbReference type="NCBI Taxonomy" id="45656"/>
    <lineage>
        <taxon>Bacteria</taxon>
        <taxon>Pseudomonadati</taxon>
        <taxon>Thermodesulfobacteriota</taxon>
        <taxon>Desulfobacteria</taxon>
        <taxon>Desulfobacterales</taxon>
        <taxon>Desulfococcaceae</taxon>
        <taxon>Desulfonema</taxon>
    </lineage>
</organism>
<protein>
    <submittedName>
        <fullName evidence="1">Uncharacterized protein</fullName>
    </submittedName>
</protein>
<sequence>MIKSLYLSLPESGKNESKKFICKKLTGHHWDRWHLLSWVS</sequence>
<evidence type="ECO:0000313" key="1">
    <source>
        <dbReference type="EMBL" id="QTA83614.1"/>
    </source>
</evidence>
<name>A0A975BDF4_9BACT</name>
<proteinExistence type="predicted"/>
<evidence type="ECO:0000313" key="2">
    <source>
        <dbReference type="Proteomes" id="UP000663720"/>
    </source>
</evidence>
<keyword evidence="2" id="KW-1185">Reference proteome</keyword>
<dbReference type="Proteomes" id="UP000663720">
    <property type="component" value="Chromosome"/>
</dbReference>
<accession>A0A975BDF4</accession>
<dbReference type="KEGG" id="dli:dnl_60270"/>
<gene>
    <name evidence="1" type="ORF">dnl_60270</name>
</gene>